<dbReference type="EMBL" id="WTUZ01000015">
    <property type="protein sequence ID" value="MZQ82750.1"/>
    <property type="molecule type" value="Genomic_DNA"/>
</dbReference>
<organism evidence="2 3">
    <name type="scientific">Paenibacillus silvestris</name>
    <dbReference type="NCBI Taxonomy" id="2606219"/>
    <lineage>
        <taxon>Bacteria</taxon>
        <taxon>Bacillati</taxon>
        <taxon>Bacillota</taxon>
        <taxon>Bacilli</taxon>
        <taxon>Bacillales</taxon>
        <taxon>Paenibacillaceae</taxon>
        <taxon>Paenibacillus</taxon>
    </lineage>
</organism>
<sequence length="122" mass="13937">MNITVDIRNNSRVAIVESENILISDVQEALDLMASVQYLEECHKILLDKANITEDFFELKTRLAGEILQKFMNYKVKVAIVGDFDVYNSKSLRDFIYECNQGNSVFFLKDRGAALDALHNVD</sequence>
<dbReference type="RefSeq" id="WP_161406932.1">
    <property type="nucleotide sequence ID" value="NZ_WTUZ01000015.1"/>
</dbReference>
<comment type="caution">
    <text evidence="2">The sequence shown here is derived from an EMBL/GenBank/DDBJ whole genome shotgun (WGS) entry which is preliminary data.</text>
</comment>
<proteinExistence type="predicted"/>
<dbReference type="Proteomes" id="UP000481087">
    <property type="component" value="Unassembled WGS sequence"/>
</dbReference>
<evidence type="ECO:0000313" key="3">
    <source>
        <dbReference type="Proteomes" id="UP000481087"/>
    </source>
</evidence>
<gene>
    <name evidence="2" type="ORF">GQF01_11620</name>
</gene>
<evidence type="ECO:0000313" key="2">
    <source>
        <dbReference type="EMBL" id="MZQ82750.1"/>
    </source>
</evidence>
<dbReference type="Pfam" id="PF13788">
    <property type="entry name" value="DUF4180"/>
    <property type="match status" value="1"/>
</dbReference>
<protein>
    <submittedName>
        <fullName evidence="2">DUF4180 domain-containing protein</fullName>
    </submittedName>
</protein>
<feature type="domain" description="DUF4180" evidence="1">
    <location>
        <begin position="9"/>
        <end position="117"/>
    </location>
</feature>
<name>A0A6L8V0H0_9BACL</name>
<reference evidence="2 3" key="1">
    <citation type="submission" date="2019-12" db="EMBL/GenBank/DDBJ databases">
        <title>Paenibacillus sp. nov. sp. isolated from soil.</title>
        <authorList>
            <person name="Kim J."/>
            <person name="Jeong S.E."/>
            <person name="Jung H.S."/>
            <person name="Jeon C.O."/>
        </authorList>
    </citation>
    <scope>NUCLEOTIDE SEQUENCE [LARGE SCALE GENOMIC DNA]</scope>
    <source>
        <strain evidence="2 3">5J-6</strain>
    </source>
</reference>
<dbReference type="InterPro" id="IPR025438">
    <property type="entry name" value="DUF4180"/>
</dbReference>
<accession>A0A6L8V0H0</accession>
<keyword evidence="3" id="KW-1185">Reference proteome</keyword>
<dbReference type="AlphaFoldDB" id="A0A6L8V0H0"/>
<evidence type="ECO:0000259" key="1">
    <source>
        <dbReference type="Pfam" id="PF13788"/>
    </source>
</evidence>